<keyword evidence="2" id="KW-0812">Transmembrane</keyword>
<evidence type="ECO:0000256" key="2">
    <source>
        <dbReference type="SAM" id="Phobius"/>
    </source>
</evidence>
<dbReference type="OrthoDB" id="50443at2157"/>
<dbReference type="Proteomes" id="UP000034723">
    <property type="component" value="Chromosome"/>
</dbReference>
<dbReference type="GO" id="GO:0005886">
    <property type="term" value="C:plasma membrane"/>
    <property type="evidence" value="ECO:0007669"/>
    <property type="project" value="UniProtKB-SubCell"/>
</dbReference>
<dbReference type="EMBL" id="CP011267">
    <property type="protein sequence ID" value="AKG91098.1"/>
    <property type="molecule type" value="Genomic_DNA"/>
</dbReference>
<feature type="transmembrane region" description="Helical" evidence="2">
    <location>
        <begin position="155"/>
        <end position="175"/>
    </location>
</feature>
<keyword evidence="4" id="KW-1185">Reference proteome</keyword>
<dbReference type="GeneID" id="24804183"/>
<comment type="similarity">
    <text evidence="1">Belongs to the BioY family.</text>
</comment>
<keyword evidence="1" id="KW-1003">Cell membrane</keyword>
<dbReference type="PANTHER" id="PTHR34295">
    <property type="entry name" value="BIOTIN TRANSPORTER BIOY"/>
    <property type="match status" value="1"/>
</dbReference>
<accession>A0A0F7IEH8</accession>
<dbReference type="Pfam" id="PF02632">
    <property type="entry name" value="BioY"/>
    <property type="match status" value="1"/>
</dbReference>
<dbReference type="STRING" id="113653.GAH_01615"/>
<feature type="transmembrane region" description="Helical" evidence="2">
    <location>
        <begin position="113"/>
        <end position="135"/>
    </location>
</feature>
<evidence type="ECO:0000313" key="4">
    <source>
        <dbReference type="Proteomes" id="UP000034723"/>
    </source>
</evidence>
<evidence type="ECO:0000256" key="1">
    <source>
        <dbReference type="PIRNR" id="PIRNR016661"/>
    </source>
</evidence>
<dbReference type="InParanoid" id="A0A0F7IEH8"/>
<dbReference type="AlphaFoldDB" id="A0A0F7IEH8"/>
<feature type="transmembrane region" description="Helical" evidence="2">
    <location>
        <begin position="12"/>
        <end position="30"/>
    </location>
</feature>
<dbReference type="PATRIC" id="fig|113653.22.peg.1590"/>
<gene>
    <name evidence="3" type="ORF">GAH_01615</name>
</gene>
<dbReference type="GO" id="GO:0015225">
    <property type="term" value="F:biotin transmembrane transporter activity"/>
    <property type="evidence" value="ECO:0007669"/>
    <property type="project" value="UniProtKB-UniRule"/>
</dbReference>
<proteinExistence type="inferred from homology"/>
<reference evidence="3 4" key="1">
    <citation type="submission" date="2015-04" db="EMBL/GenBank/DDBJ databases">
        <title>The complete genome sequence of the hyperthermophilic, obligate iron-reducing archaeon Geoglobus ahangari strain 234T.</title>
        <authorList>
            <person name="Manzella M.P."/>
            <person name="Holmes D.E."/>
            <person name="Rocheleau J.M."/>
            <person name="Chung A."/>
            <person name="Reguera G."/>
            <person name="Kashefi K."/>
        </authorList>
    </citation>
    <scope>NUCLEOTIDE SEQUENCE [LARGE SCALE GENOMIC DNA]</scope>
    <source>
        <strain evidence="3 4">234</strain>
    </source>
</reference>
<dbReference type="KEGG" id="gah:GAH_01615"/>
<dbReference type="InterPro" id="IPR003784">
    <property type="entry name" value="BioY"/>
</dbReference>
<dbReference type="PANTHER" id="PTHR34295:SF1">
    <property type="entry name" value="BIOTIN TRANSPORTER BIOY"/>
    <property type="match status" value="1"/>
</dbReference>
<feature type="transmembrane region" description="Helical" evidence="2">
    <location>
        <begin position="80"/>
        <end position="101"/>
    </location>
</feature>
<sequence length="204" mass="21971">MKVNESRDLYRLSLAVVMAAVTALSAQISFKIGPVPYTMQNFAVMLSGFLLGPAYGFLSQLIYLGMIAIGLPFAAGGGGIGVFFGHTAGFLIAFPLSAFLAGLFAEKLGNRPVALWLSTLIAAVPIYLLGFAVFYKFAVGSAGLSAWAQKAVEMFGIPAWSFTFVIFAATVLIYIPQDMLVDHLLAVVVYRYVRDLLVQRGIEL</sequence>
<keyword evidence="2" id="KW-1133">Transmembrane helix</keyword>
<dbReference type="Gene3D" id="1.10.1760.20">
    <property type="match status" value="1"/>
</dbReference>
<protein>
    <submittedName>
        <fullName evidence="3">BioY protein</fullName>
    </submittedName>
</protein>
<evidence type="ECO:0000313" key="3">
    <source>
        <dbReference type="EMBL" id="AKG91098.1"/>
    </source>
</evidence>
<name>A0A0F7IEH8_9EURY</name>
<feature type="transmembrane region" description="Helical" evidence="2">
    <location>
        <begin position="42"/>
        <end position="74"/>
    </location>
</feature>
<keyword evidence="1" id="KW-0813">Transport</keyword>
<keyword evidence="1 2" id="KW-0472">Membrane</keyword>
<organism evidence="3 4">
    <name type="scientific">Geoglobus ahangari</name>
    <dbReference type="NCBI Taxonomy" id="113653"/>
    <lineage>
        <taxon>Archaea</taxon>
        <taxon>Methanobacteriati</taxon>
        <taxon>Methanobacteriota</taxon>
        <taxon>Archaeoglobi</taxon>
        <taxon>Archaeoglobales</taxon>
        <taxon>Archaeoglobaceae</taxon>
        <taxon>Geoglobus</taxon>
    </lineage>
</organism>
<dbReference type="HOGENOM" id="CLU_077931_3_0_2"/>
<dbReference type="RefSeq" id="WP_048096845.1">
    <property type="nucleotide sequence ID" value="NZ_CP011267.1"/>
</dbReference>
<dbReference type="PIRSF" id="PIRSF016661">
    <property type="entry name" value="BioY"/>
    <property type="match status" value="1"/>
</dbReference>
<comment type="subcellular location">
    <subcellularLocation>
        <location evidence="1">Cell membrane</location>
        <topology evidence="1">Multi-pass membrane protein</topology>
    </subcellularLocation>
</comment>